<sequence length="517" mass="56315">MYTPHSARIERTPPAVVPRSGPKSASSTGTASVSAELARKWLQLDELDGMRIRTPSVEWAANDPENPVFFSKWKKWAITLTGCYLTIIVTAASSSYATGFTSMVADLQSNFYLAGVGISVYALGFGVVPIFAAPISEEIGRRPLFIGAATVLVIAHIMIGAARNMATVLVGRFLVGSAGSMAAMVGGSIADIWQVHERGIPLALFSFSAIGGTGIGPVASGWIEMDSRFQWRWIQWFHLIAAGLCLLFIIAFMTETRSSVLLTRRARSLRKDTSDSRYKSKAEIDMPNLKTLLYISITRTPHILFTEPIVLSISGWIGLAWGILFGIIESIAPAFKSAHGFTIGQAGTVYLALVIGALLGVVSCFHQEHLYQGGVKKRGPEARLYWPMVAGLIFPAGMLIYAWTTFPKVPWIAMTTGLTLFMWATFQIFNASYAYIADCYGSYASSAIAGLNLFRNLVATAFPLFTTQYFEALGYNWGNTILGIVALVLAPIPFVLFIYGPRIRAASPVSKRLTRAK</sequence>
<reference evidence="1" key="2">
    <citation type="journal article" date="2022" name="New Phytol.">
        <title>Evolutionary transition to the ectomycorrhizal habit in the genomes of a hyperdiverse lineage of mushroom-forming fungi.</title>
        <authorList>
            <person name="Looney B."/>
            <person name="Miyauchi S."/>
            <person name="Morin E."/>
            <person name="Drula E."/>
            <person name="Courty P.E."/>
            <person name="Kohler A."/>
            <person name="Kuo A."/>
            <person name="LaButti K."/>
            <person name="Pangilinan J."/>
            <person name="Lipzen A."/>
            <person name="Riley R."/>
            <person name="Andreopoulos W."/>
            <person name="He G."/>
            <person name="Johnson J."/>
            <person name="Nolan M."/>
            <person name="Tritt A."/>
            <person name="Barry K.W."/>
            <person name="Grigoriev I.V."/>
            <person name="Nagy L.G."/>
            <person name="Hibbett D."/>
            <person name="Henrissat B."/>
            <person name="Matheny P.B."/>
            <person name="Labbe J."/>
            <person name="Martin F.M."/>
        </authorList>
    </citation>
    <scope>NUCLEOTIDE SEQUENCE</scope>
    <source>
        <strain evidence="1">EC-137</strain>
    </source>
</reference>
<accession>A0ACB8QJ15</accession>
<keyword evidence="2" id="KW-1185">Reference proteome</keyword>
<reference evidence="1" key="1">
    <citation type="submission" date="2021-02" db="EMBL/GenBank/DDBJ databases">
        <authorList>
            <consortium name="DOE Joint Genome Institute"/>
            <person name="Ahrendt S."/>
            <person name="Looney B.P."/>
            <person name="Miyauchi S."/>
            <person name="Morin E."/>
            <person name="Drula E."/>
            <person name="Courty P.E."/>
            <person name="Chicoki N."/>
            <person name="Fauchery L."/>
            <person name="Kohler A."/>
            <person name="Kuo A."/>
            <person name="Labutti K."/>
            <person name="Pangilinan J."/>
            <person name="Lipzen A."/>
            <person name="Riley R."/>
            <person name="Andreopoulos W."/>
            <person name="He G."/>
            <person name="Johnson J."/>
            <person name="Barry K.W."/>
            <person name="Grigoriev I.V."/>
            <person name="Nagy L."/>
            <person name="Hibbett D."/>
            <person name="Henrissat B."/>
            <person name="Matheny P.B."/>
            <person name="Labbe J."/>
            <person name="Martin F."/>
        </authorList>
    </citation>
    <scope>NUCLEOTIDE SEQUENCE</scope>
    <source>
        <strain evidence="1">EC-137</strain>
    </source>
</reference>
<protein>
    <submittedName>
        <fullName evidence="1">MFS general substrate transporter</fullName>
    </submittedName>
</protein>
<organism evidence="1 2">
    <name type="scientific">Vararia minispora EC-137</name>
    <dbReference type="NCBI Taxonomy" id="1314806"/>
    <lineage>
        <taxon>Eukaryota</taxon>
        <taxon>Fungi</taxon>
        <taxon>Dikarya</taxon>
        <taxon>Basidiomycota</taxon>
        <taxon>Agaricomycotina</taxon>
        <taxon>Agaricomycetes</taxon>
        <taxon>Russulales</taxon>
        <taxon>Lachnocladiaceae</taxon>
        <taxon>Vararia</taxon>
    </lineage>
</organism>
<gene>
    <name evidence="1" type="ORF">K488DRAFT_78964</name>
</gene>
<dbReference type="EMBL" id="MU273572">
    <property type="protein sequence ID" value="KAI0031647.1"/>
    <property type="molecule type" value="Genomic_DNA"/>
</dbReference>
<evidence type="ECO:0000313" key="2">
    <source>
        <dbReference type="Proteomes" id="UP000814128"/>
    </source>
</evidence>
<dbReference type="Proteomes" id="UP000814128">
    <property type="component" value="Unassembled WGS sequence"/>
</dbReference>
<evidence type="ECO:0000313" key="1">
    <source>
        <dbReference type="EMBL" id="KAI0031647.1"/>
    </source>
</evidence>
<proteinExistence type="predicted"/>
<name>A0ACB8QJ15_9AGAM</name>
<comment type="caution">
    <text evidence="1">The sequence shown here is derived from an EMBL/GenBank/DDBJ whole genome shotgun (WGS) entry which is preliminary data.</text>
</comment>